<evidence type="ECO:0000313" key="3">
    <source>
        <dbReference type="Proteomes" id="UP000241769"/>
    </source>
</evidence>
<organism evidence="2 3">
    <name type="scientific">Planoprotostelium fungivorum</name>
    <dbReference type="NCBI Taxonomy" id="1890364"/>
    <lineage>
        <taxon>Eukaryota</taxon>
        <taxon>Amoebozoa</taxon>
        <taxon>Evosea</taxon>
        <taxon>Variosea</taxon>
        <taxon>Cavosteliida</taxon>
        <taxon>Cavosteliaceae</taxon>
        <taxon>Planoprotostelium</taxon>
    </lineage>
</organism>
<proteinExistence type="predicted"/>
<name>A0A2P6NLD5_9EUKA</name>
<comment type="caution">
    <text evidence="2">The sequence shown here is derived from an EMBL/GenBank/DDBJ whole genome shotgun (WGS) entry which is preliminary data.</text>
</comment>
<dbReference type="AlphaFoldDB" id="A0A2P6NLD5"/>
<dbReference type="InParanoid" id="A0A2P6NLD5"/>
<protein>
    <submittedName>
        <fullName evidence="2">Uncharacterized protein</fullName>
    </submittedName>
</protein>
<evidence type="ECO:0000313" key="2">
    <source>
        <dbReference type="EMBL" id="PRP84775.1"/>
    </source>
</evidence>
<keyword evidence="3" id="KW-1185">Reference proteome</keyword>
<feature type="region of interest" description="Disordered" evidence="1">
    <location>
        <begin position="36"/>
        <end position="71"/>
    </location>
</feature>
<sequence length="71" mass="8343">MPSREEVELKRKAQQSLIEAPPEVFHRLRYLVKKGKKLPRRSNSHLQPIVQRRTTDKRGHNNPMSISNLLC</sequence>
<reference evidence="2 3" key="1">
    <citation type="journal article" date="2018" name="Genome Biol. Evol.">
        <title>Multiple Roots of Fruiting Body Formation in Amoebozoa.</title>
        <authorList>
            <person name="Hillmann F."/>
            <person name="Forbes G."/>
            <person name="Novohradska S."/>
            <person name="Ferling I."/>
            <person name="Riege K."/>
            <person name="Groth M."/>
            <person name="Westermann M."/>
            <person name="Marz M."/>
            <person name="Spaller T."/>
            <person name="Winckler T."/>
            <person name="Schaap P."/>
            <person name="Glockner G."/>
        </authorList>
    </citation>
    <scope>NUCLEOTIDE SEQUENCE [LARGE SCALE GENOMIC DNA]</scope>
    <source>
        <strain evidence="2 3">Jena</strain>
    </source>
</reference>
<accession>A0A2P6NLD5</accession>
<feature type="compositionally biased region" description="Polar residues" evidence="1">
    <location>
        <begin position="62"/>
        <end position="71"/>
    </location>
</feature>
<dbReference type="EMBL" id="MDYQ01000056">
    <property type="protein sequence ID" value="PRP84775.1"/>
    <property type="molecule type" value="Genomic_DNA"/>
</dbReference>
<gene>
    <name evidence="2" type="ORF">PROFUN_07429</name>
</gene>
<dbReference type="Proteomes" id="UP000241769">
    <property type="component" value="Unassembled WGS sequence"/>
</dbReference>
<evidence type="ECO:0000256" key="1">
    <source>
        <dbReference type="SAM" id="MobiDB-lite"/>
    </source>
</evidence>